<evidence type="ECO:0000256" key="2">
    <source>
        <dbReference type="ARBA" id="ARBA00022679"/>
    </source>
</evidence>
<protein>
    <recommendedName>
        <fullName evidence="4">Aminoglycoside N(3)-acetyltransferase</fullName>
        <ecNumber evidence="4">2.3.1.-</ecNumber>
    </recommendedName>
</protein>
<dbReference type="PANTHER" id="PTHR11104">
    <property type="entry name" value="AMINOGLYCOSIDE N3-ACETYLTRANSFERASE"/>
    <property type="match status" value="1"/>
</dbReference>
<evidence type="ECO:0000313" key="5">
    <source>
        <dbReference type="EMBL" id="SHM79695.1"/>
    </source>
</evidence>
<gene>
    <name evidence="5" type="ORF">SAMN02746066_03329</name>
</gene>
<dbReference type="STRING" id="1120996.SAMN02746066_03329"/>
<evidence type="ECO:0000256" key="3">
    <source>
        <dbReference type="ARBA" id="ARBA00023315"/>
    </source>
</evidence>
<organism evidence="5 6">
    <name type="scientific">Anaerosporobacter mobilis DSM 15930</name>
    <dbReference type="NCBI Taxonomy" id="1120996"/>
    <lineage>
        <taxon>Bacteria</taxon>
        <taxon>Bacillati</taxon>
        <taxon>Bacillota</taxon>
        <taxon>Clostridia</taxon>
        <taxon>Lachnospirales</taxon>
        <taxon>Lachnospiraceae</taxon>
        <taxon>Anaerosporobacter</taxon>
    </lineage>
</organism>
<keyword evidence="2 4" id="KW-0808">Transferase</keyword>
<reference evidence="5 6" key="1">
    <citation type="submission" date="2016-11" db="EMBL/GenBank/DDBJ databases">
        <authorList>
            <person name="Jaros S."/>
            <person name="Januszkiewicz K."/>
            <person name="Wedrychowicz H."/>
        </authorList>
    </citation>
    <scope>NUCLEOTIDE SEQUENCE [LARGE SCALE GENOMIC DNA]</scope>
    <source>
        <strain evidence="5 6">DSM 15930</strain>
    </source>
</reference>
<dbReference type="EMBL" id="FRCP01000017">
    <property type="protein sequence ID" value="SHM79695.1"/>
    <property type="molecule type" value="Genomic_DNA"/>
</dbReference>
<dbReference type="GO" id="GO:0046677">
    <property type="term" value="P:response to antibiotic"/>
    <property type="evidence" value="ECO:0007669"/>
    <property type="project" value="UniProtKB-KW"/>
</dbReference>
<sequence length="255" mass="29363">MDNYNYEDLLIALNDVGLKRGDTVFIHSNLGYYGKMQNVKTASDLCNEYVRAFNEILGNEGTIIVPSFTYSFCHNEVFNVQESVSSCGMLSEYIRKLNINQRSRDANFSVCGFGKKINDLIKDIPNESFGLNSIWDRMMDVDGKILCMNFDSGSTFVHYVEQQKNVTYRYKKAFNGMMVDGGEIRRDYFVHFVYDLEKLEDAPDFRKLDLACKQEGVSKTVNLGKGNMKLMNCREYYNLIADNLKSDPRFLTIKN</sequence>
<comment type="similarity">
    <text evidence="1 4">Belongs to the antibiotic N-acetyltransferase family.</text>
</comment>
<keyword evidence="6" id="KW-1185">Reference proteome</keyword>
<keyword evidence="3 4" id="KW-0012">Acyltransferase</keyword>
<dbReference type="EC" id="2.3.1.-" evidence="4"/>
<dbReference type="Pfam" id="PF02522">
    <property type="entry name" value="Antibiotic_NAT"/>
    <property type="match status" value="1"/>
</dbReference>
<dbReference type="GO" id="GO:0046353">
    <property type="term" value="F:aminoglycoside 3-N-acetyltransferase activity"/>
    <property type="evidence" value="ECO:0007669"/>
    <property type="project" value="UniProtKB-EC"/>
</dbReference>
<dbReference type="RefSeq" id="WP_073289527.1">
    <property type="nucleotide sequence ID" value="NZ_FRCP01000017.1"/>
</dbReference>
<dbReference type="OrthoDB" id="7330654at2"/>
<comment type="catalytic activity">
    <reaction evidence="4">
        <text>a 2-deoxystreptamine antibiotic + acetyl-CoA = an N(3)-acetyl-2-deoxystreptamine antibiotic + CoA + H(+)</text>
        <dbReference type="Rhea" id="RHEA:12665"/>
        <dbReference type="ChEBI" id="CHEBI:15378"/>
        <dbReference type="ChEBI" id="CHEBI:57287"/>
        <dbReference type="ChEBI" id="CHEBI:57288"/>
        <dbReference type="ChEBI" id="CHEBI:57921"/>
        <dbReference type="ChEBI" id="CHEBI:77452"/>
        <dbReference type="EC" id="2.3.1.81"/>
    </reaction>
</comment>
<dbReference type="InterPro" id="IPR003679">
    <property type="entry name" value="Amioglycoside_AcTrfase"/>
</dbReference>
<dbReference type="Proteomes" id="UP000184038">
    <property type="component" value="Unassembled WGS sequence"/>
</dbReference>
<evidence type="ECO:0000256" key="4">
    <source>
        <dbReference type="RuleBase" id="RU365031"/>
    </source>
</evidence>
<keyword evidence="4" id="KW-0046">Antibiotic resistance</keyword>
<evidence type="ECO:0000313" key="6">
    <source>
        <dbReference type="Proteomes" id="UP000184038"/>
    </source>
</evidence>
<name>A0A1M7LNV4_9FIRM</name>
<evidence type="ECO:0000256" key="1">
    <source>
        <dbReference type="ARBA" id="ARBA00006383"/>
    </source>
</evidence>
<dbReference type="PANTHER" id="PTHR11104:SF0">
    <property type="entry name" value="SPBETA PROPHAGE-DERIVED AMINOGLYCOSIDE N(3')-ACETYLTRANSFERASE-LIKE PROTEIN YOKD"/>
    <property type="match status" value="1"/>
</dbReference>
<dbReference type="InterPro" id="IPR028345">
    <property type="entry name" value="Antibiotic_NAT-like"/>
</dbReference>
<accession>A0A1M7LNV4</accession>
<dbReference type="AlphaFoldDB" id="A0A1M7LNV4"/>
<proteinExistence type="inferred from homology"/>
<dbReference type="SUPFAM" id="SSF110710">
    <property type="entry name" value="TTHA0583/YokD-like"/>
    <property type="match status" value="1"/>
</dbReference>